<dbReference type="Proteomes" id="UP000289886">
    <property type="component" value="Unassembled WGS sequence"/>
</dbReference>
<evidence type="ECO:0000256" key="6">
    <source>
        <dbReference type="ARBA" id="ARBA00023163"/>
    </source>
</evidence>
<feature type="domain" description="BED-type" evidence="10">
    <location>
        <begin position="6"/>
        <end position="58"/>
    </location>
</feature>
<dbReference type="GO" id="GO:0009791">
    <property type="term" value="P:post-embryonic development"/>
    <property type="evidence" value="ECO:0007669"/>
    <property type="project" value="UniProtKB-ARBA"/>
</dbReference>
<evidence type="ECO:0000256" key="2">
    <source>
        <dbReference type="ARBA" id="ARBA00022723"/>
    </source>
</evidence>
<dbReference type="EMBL" id="SCEB01009712">
    <property type="protein sequence ID" value="RXM91223.1"/>
    <property type="molecule type" value="Genomic_DNA"/>
</dbReference>
<dbReference type="GO" id="GO:0005634">
    <property type="term" value="C:nucleus"/>
    <property type="evidence" value="ECO:0007669"/>
    <property type="project" value="UniProtKB-SubCell"/>
</dbReference>
<dbReference type="InterPro" id="IPR003656">
    <property type="entry name" value="Znf_BED"/>
</dbReference>
<evidence type="ECO:0000313" key="11">
    <source>
        <dbReference type="EMBL" id="RXM91223.1"/>
    </source>
</evidence>
<evidence type="ECO:0000256" key="9">
    <source>
        <dbReference type="SAM" id="MobiDB-lite"/>
    </source>
</evidence>
<dbReference type="InterPro" id="IPR036236">
    <property type="entry name" value="Znf_C2H2_sf"/>
</dbReference>
<evidence type="ECO:0000256" key="4">
    <source>
        <dbReference type="ARBA" id="ARBA00022833"/>
    </source>
</evidence>
<keyword evidence="12" id="KW-1185">Reference proteome</keyword>
<keyword evidence="3 8" id="KW-0863">Zinc-finger</keyword>
<dbReference type="AlphaFoldDB" id="A0A444USS7"/>
<name>A0A444USS7_ACIRT</name>
<evidence type="ECO:0000256" key="8">
    <source>
        <dbReference type="PROSITE-ProRule" id="PRU00027"/>
    </source>
</evidence>
<proteinExistence type="predicted"/>
<evidence type="ECO:0000313" key="12">
    <source>
        <dbReference type="Proteomes" id="UP000289886"/>
    </source>
</evidence>
<evidence type="ECO:0000256" key="3">
    <source>
        <dbReference type="ARBA" id="ARBA00022771"/>
    </source>
</evidence>
<evidence type="ECO:0000256" key="5">
    <source>
        <dbReference type="ARBA" id="ARBA00023015"/>
    </source>
</evidence>
<feature type="region of interest" description="Disordered" evidence="9">
    <location>
        <begin position="58"/>
        <end position="84"/>
    </location>
</feature>
<comment type="caution">
    <text evidence="11">The sequence shown here is derived from an EMBL/GenBank/DDBJ whole genome shotgun (WGS) entry which is preliminary data.</text>
</comment>
<dbReference type="PANTHER" id="PTHR46481:SF10">
    <property type="entry name" value="ZINC FINGER BED DOMAIN-CONTAINING PROTEIN 39"/>
    <property type="match status" value="1"/>
</dbReference>
<dbReference type="SMART" id="SM00614">
    <property type="entry name" value="ZnF_BED"/>
    <property type="match status" value="1"/>
</dbReference>
<gene>
    <name evidence="11" type="ORF">EOD39_21399</name>
</gene>
<dbReference type="SUPFAM" id="SSF140996">
    <property type="entry name" value="Hermes dimerisation domain"/>
    <property type="match status" value="1"/>
</dbReference>
<evidence type="ECO:0000256" key="7">
    <source>
        <dbReference type="ARBA" id="ARBA00023242"/>
    </source>
</evidence>
<dbReference type="PROSITE" id="PS50808">
    <property type="entry name" value="ZF_BED"/>
    <property type="match status" value="1"/>
</dbReference>
<keyword evidence="5" id="KW-0805">Transcription regulation</keyword>
<dbReference type="InterPro" id="IPR052035">
    <property type="entry name" value="ZnF_BED_domain_contain"/>
</dbReference>
<dbReference type="Pfam" id="PF02892">
    <property type="entry name" value="zf-BED"/>
    <property type="match status" value="1"/>
</dbReference>
<evidence type="ECO:0000259" key="10">
    <source>
        <dbReference type="PROSITE" id="PS50808"/>
    </source>
</evidence>
<protein>
    <submittedName>
        <fullName evidence="11">Zinc finger BED domain-containing protein 1</fullName>
    </submittedName>
</protein>
<organism evidence="11 12">
    <name type="scientific">Acipenser ruthenus</name>
    <name type="common">Sterlet sturgeon</name>
    <dbReference type="NCBI Taxonomy" id="7906"/>
    <lineage>
        <taxon>Eukaryota</taxon>
        <taxon>Metazoa</taxon>
        <taxon>Chordata</taxon>
        <taxon>Craniata</taxon>
        <taxon>Vertebrata</taxon>
        <taxon>Euteleostomi</taxon>
        <taxon>Actinopterygii</taxon>
        <taxon>Chondrostei</taxon>
        <taxon>Acipenseriformes</taxon>
        <taxon>Acipenseridae</taxon>
        <taxon>Acipenser</taxon>
    </lineage>
</organism>
<keyword evidence="4" id="KW-0862">Zinc</keyword>
<dbReference type="SUPFAM" id="SSF57667">
    <property type="entry name" value="beta-beta-alpha zinc fingers"/>
    <property type="match status" value="1"/>
</dbReference>
<keyword evidence="2" id="KW-0479">Metal-binding</keyword>
<keyword evidence="6" id="KW-0804">Transcription</keyword>
<keyword evidence="7" id="KW-0539">Nucleus</keyword>
<dbReference type="GO" id="GO:0003677">
    <property type="term" value="F:DNA binding"/>
    <property type="evidence" value="ECO:0007669"/>
    <property type="project" value="InterPro"/>
</dbReference>
<sequence>MASGKRPQSDVWNYFDKINEQRNAVQCKLSRKRMTYQGGTTNLREHIKRVHAVLYKEDPDKGGQTTITDFAKKPTSRTQSRKDETSQVVNFLVQGMCPLSIVEDKPLIELLRCLQPQYKVPCRKTTRRTD</sequence>
<dbReference type="PANTHER" id="PTHR46481">
    <property type="entry name" value="ZINC FINGER BED DOMAIN-CONTAINING PROTEIN 4"/>
    <property type="match status" value="1"/>
</dbReference>
<comment type="subcellular location">
    <subcellularLocation>
        <location evidence="1">Nucleus</location>
    </subcellularLocation>
</comment>
<reference evidence="11 12" key="1">
    <citation type="submission" date="2019-01" db="EMBL/GenBank/DDBJ databases">
        <title>Draft Genome and Complete Hox-Cluster Characterization of the Sterlet Sturgeon (Acipenser ruthenus).</title>
        <authorList>
            <person name="Wei Q."/>
        </authorList>
    </citation>
    <scope>NUCLEOTIDE SEQUENCE [LARGE SCALE GENOMIC DNA]</scope>
    <source>
        <strain evidence="11">WHYD16114868_AA</strain>
        <tissue evidence="11">Blood</tissue>
    </source>
</reference>
<dbReference type="GO" id="GO:0008270">
    <property type="term" value="F:zinc ion binding"/>
    <property type="evidence" value="ECO:0007669"/>
    <property type="project" value="UniProtKB-KW"/>
</dbReference>
<accession>A0A444USS7</accession>
<evidence type="ECO:0000256" key="1">
    <source>
        <dbReference type="ARBA" id="ARBA00004123"/>
    </source>
</evidence>